<comment type="caution">
    <text evidence="6">The sequence shown here is derived from an EMBL/GenBank/DDBJ whole genome shotgun (WGS) entry which is preliminary data.</text>
</comment>
<dbReference type="PRINTS" id="PR00078">
    <property type="entry name" value="G3PDHDRGNASE"/>
</dbReference>
<evidence type="ECO:0000259" key="5">
    <source>
        <dbReference type="SMART" id="SM00846"/>
    </source>
</evidence>
<dbReference type="Pfam" id="PF02800">
    <property type="entry name" value="Gp_dh_C"/>
    <property type="match status" value="1"/>
</dbReference>
<dbReference type="Pfam" id="PF00044">
    <property type="entry name" value="Gp_dh_N"/>
    <property type="match status" value="1"/>
</dbReference>
<gene>
    <name evidence="6" type="primary">gap</name>
    <name evidence="6" type="ORF">ACFPFX_25695</name>
</gene>
<evidence type="ECO:0000256" key="4">
    <source>
        <dbReference type="RuleBase" id="RU000397"/>
    </source>
</evidence>
<dbReference type="InterPro" id="IPR020828">
    <property type="entry name" value="GlycerAld_3-P_DH_NAD(P)-bd"/>
</dbReference>
<accession>A0ABV9UV78</accession>
<dbReference type="PANTHER" id="PTHR43148">
    <property type="entry name" value="GLYCERALDEHYDE-3-PHOSPHATE DEHYDROGENASE 2"/>
    <property type="match status" value="1"/>
</dbReference>
<comment type="similarity">
    <text evidence="1 4">Belongs to the glyceraldehyde-3-phosphate dehydrogenase family.</text>
</comment>
<keyword evidence="7" id="KW-1185">Reference proteome</keyword>
<evidence type="ECO:0000313" key="6">
    <source>
        <dbReference type="EMBL" id="MFC4959689.1"/>
    </source>
</evidence>
<dbReference type="RefSeq" id="WP_344380892.1">
    <property type="nucleotide sequence ID" value="NZ_BAAASQ010000057.1"/>
</dbReference>
<dbReference type="CDD" id="cd18126">
    <property type="entry name" value="GAPDH_I_C"/>
    <property type="match status" value="1"/>
</dbReference>
<dbReference type="SUPFAM" id="SSF55347">
    <property type="entry name" value="Glyceraldehyde-3-phosphate dehydrogenase-like, C-terminal domain"/>
    <property type="match status" value="1"/>
</dbReference>
<organism evidence="6 7">
    <name type="scientific">Streptomyces mauvecolor</name>
    <dbReference type="NCBI Taxonomy" id="58345"/>
    <lineage>
        <taxon>Bacteria</taxon>
        <taxon>Bacillati</taxon>
        <taxon>Actinomycetota</taxon>
        <taxon>Actinomycetes</taxon>
        <taxon>Kitasatosporales</taxon>
        <taxon>Streptomycetaceae</taxon>
        <taxon>Streptomyces</taxon>
    </lineage>
</organism>
<dbReference type="CDD" id="cd05214">
    <property type="entry name" value="GAPDH_I_N"/>
    <property type="match status" value="1"/>
</dbReference>
<dbReference type="InterPro" id="IPR006424">
    <property type="entry name" value="Glyceraldehyde-3-P_DH_1"/>
</dbReference>
<evidence type="ECO:0000256" key="1">
    <source>
        <dbReference type="ARBA" id="ARBA00007406"/>
    </source>
</evidence>
<keyword evidence="3" id="KW-0560">Oxidoreductase</keyword>
<evidence type="ECO:0000256" key="2">
    <source>
        <dbReference type="ARBA" id="ARBA00022741"/>
    </source>
</evidence>
<evidence type="ECO:0000256" key="3">
    <source>
        <dbReference type="ARBA" id="ARBA00023002"/>
    </source>
</evidence>
<name>A0ABV9UV78_9ACTN</name>
<proteinExistence type="inferred from homology"/>
<evidence type="ECO:0000313" key="7">
    <source>
        <dbReference type="Proteomes" id="UP001595834"/>
    </source>
</evidence>
<dbReference type="InterPro" id="IPR036291">
    <property type="entry name" value="NAD(P)-bd_dom_sf"/>
</dbReference>
<sequence>MAIRLAINGFGRIGRMVARVALGRPDIELVAVNDLTDPELLANLLRYDSVHGRLAEPVGVEDGRIVIGERAIPAYREQRPADLPWAELGVDVVVESTGVFTDAREAAAHLEAGARRVLISAPAKNVDHTVVYGINEGELDASHRIVSNASCTTNCAAPLAHVLHQHFGLRRGLMNTSHAYTSDQRLHDAPHRDFRRARAAAHNIVPTTTGAARAIGVVLPELAGRLDGLSMRVPVIDGSIVDLTVEVERTVTVEEVNAAFAEAARGPFKDLLVYSEDPLVSSDIIGTSASCTFDAPLTMVVNEGTPGGRGSLVKVVGWYDNESGFSHRTVDVAHLLASLDRPGL</sequence>
<dbReference type="NCBIfam" id="TIGR01534">
    <property type="entry name" value="GAPDH-I"/>
    <property type="match status" value="1"/>
</dbReference>
<feature type="domain" description="Glyceraldehyde 3-phosphate dehydrogenase NAD(P) binding" evidence="5">
    <location>
        <begin position="3"/>
        <end position="151"/>
    </location>
</feature>
<protein>
    <submittedName>
        <fullName evidence="6">Type I glyceraldehyde-3-phosphate dehydrogenase</fullName>
    </submittedName>
</protein>
<keyword evidence="2" id="KW-0547">Nucleotide-binding</keyword>
<dbReference type="EMBL" id="JBHSIZ010000033">
    <property type="protein sequence ID" value="MFC4959689.1"/>
    <property type="molecule type" value="Genomic_DNA"/>
</dbReference>
<dbReference type="SUPFAM" id="SSF51735">
    <property type="entry name" value="NAD(P)-binding Rossmann-fold domains"/>
    <property type="match status" value="1"/>
</dbReference>
<dbReference type="SMART" id="SM00846">
    <property type="entry name" value="Gp_dh_N"/>
    <property type="match status" value="1"/>
</dbReference>
<reference evidence="7" key="1">
    <citation type="journal article" date="2019" name="Int. J. Syst. Evol. Microbiol.">
        <title>The Global Catalogue of Microorganisms (GCM) 10K type strain sequencing project: providing services to taxonomists for standard genome sequencing and annotation.</title>
        <authorList>
            <consortium name="The Broad Institute Genomics Platform"/>
            <consortium name="The Broad Institute Genome Sequencing Center for Infectious Disease"/>
            <person name="Wu L."/>
            <person name="Ma J."/>
        </authorList>
    </citation>
    <scope>NUCLEOTIDE SEQUENCE [LARGE SCALE GENOMIC DNA]</scope>
    <source>
        <strain evidence="7">CCM 7224</strain>
    </source>
</reference>
<dbReference type="PIRSF" id="PIRSF000149">
    <property type="entry name" value="GAP_DH"/>
    <property type="match status" value="1"/>
</dbReference>
<dbReference type="Proteomes" id="UP001595834">
    <property type="component" value="Unassembled WGS sequence"/>
</dbReference>
<dbReference type="InterPro" id="IPR020829">
    <property type="entry name" value="GlycerAld_3-P_DH_cat"/>
</dbReference>
<dbReference type="InterPro" id="IPR020831">
    <property type="entry name" value="GlycerAld/Erythrose_P_DH"/>
</dbReference>
<dbReference type="Gene3D" id="3.40.50.720">
    <property type="entry name" value="NAD(P)-binding Rossmann-like Domain"/>
    <property type="match status" value="1"/>
</dbReference>
<dbReference type="Gene3D" id="3.30.360.10">
    <property type="entry name" value="Dihydrodipicolinate Reductase, domain 2"/>
    <property type="match status" value="1"/>
</dbReference>